<dbReference type="EC" id="2.5.1.18" evidence="1"/>
<dbReference type="SUPFAM" id="SSF47616">
    <property type="entry name" value="GST C-terminal domain-like"/>
    <property type="match status" value="1"/>
</dbReference>
<gene>
    <name evidence="8" type="primary">LOC111478314</name>
</gene>
<feature type="domain" description="GST N-terminal" evidence="5">
    <location>
        <begin position="3"/>
        <end position="82"/>
    </location>
</feature>
<dbReference type="Gene3D" id="3.40.30.10">
    <property type="entry name" value="Glutaredoxin"/>
    <property type="match status" value="1"/>
</dbReference>
<dbReference type="RefSeq" id="XP_022978280.1">
    <property type="nucleotide sequence ID" value="XM_023122512.1"/>
</dbReference>
<evidence type="ECO:0000256" key="4">
    <source>
        <dbReference type="RuleBase" id="RU003494"/>
    </source>
</evidence>
<dbReference type="GO" id="GO:0004364">
    <property type="term" value="F:glutathione transferase activity"/>
    <property type="evidence" value="ECO:0007669"/>
    <property type="project" value="UniProtKB-EC"/>
</dbReference>
<evidence type="ECO:0000313" key="7">
    <source>
        <dbReference type="Proteomes" id="UP000504608"/>
    </source>
</evidence>
<dbReference type="OrthoDB" id="4951845at2759"/>
<dbReference type="GO" id="GO:0006749">
    <property type="term" value="P:glutathione metabolic process"/>
    <property type="evidence" value="ECO:0007669"/>
    <property type="project" value="InterPro"/>
</dbReference>
<proteinExistence type="inferred from homology"/>
<dbReference type="SFLD" id="SFLDG00358">
    <property type="entry name" value="Main_(cytGST)"/>
    <property type="match status" value="1"/>
</dbReference>
<feature type="domain" description="GST C-terminal" evidence="6">
    <location>
        <begin position="87"/>
        <end position="216"/>
    </location>
</feature>
<evidence type="ECO:0000259" key="6">
    <source>
        <dbReference type="PROSITE" id="PS50405"/>
    </source>
</evidence>
<dbReference type="InterPro" id="IPR040079">
    <property type="entry name" value="Glutathione_S-Trfase"/>
</dbReference>
<comment type="catalytic activity">
    <reaction evidence="3">
        <text>RX + glutathione = an S-substituted glutathione + a halide anion + H(+)</text>
        <dbReference type="Rhea" id="RHEA:16437"/>
        <dbReference type="ChEBI" id="CHEBI:15378"/>
        <dbReference type="ChEBI" id="CHEBI:16042"/>
        <dbReference type="ChEBI" id="CHEBI:17792"/>
        <dbReference type="ChEBI" id="CHEBI:57925"/>
        <dbReference type="ChEBI" id="CHEBI:90779"/>
        <dbReference type="EC" id="2.5.1.18"/>
    </reaction>
</comment>
<dbReference type="InterPro" id="IPR004046">
    <property type="entry name" value="GST_C"/>
</dbReference>
<accession>A0A6J1IPM5</accession>
<dbReference type="PROSITE" id="PS50404">
    <property type="entry name" value="GST_NTER"/>
    <property type="match status" value="1"/>
</dbReference>
<sequence length="222" mass="25470">MGEELQVFGTHVSPFSRRVELALQLKAIPYQYIEEDIPKKSPFLLKYNPLYKKVPVLVHNGIPLVESLIILEYIDENWKTNPILPQHPRERARARFLANYIDDKVFPSWIKAARSGREGREKAVEEACKALEPLENELKSNKFFGGDSIGLVDIVGIFVGYWIPVMQQALGFQILTTHRFPKLTKWSQELLKHSVVNQALPPKHDLSSYIQACYPHHLGSKL</sequence>
<dbReference type="KEGG" id="cmax:111478314"/>
<evidence type="ECO:0000313" key="8">
    <source>
        <dbReference type="RefSeq" id="XP_022978280.1"/>
    </source>
</evidence>
<dbReference type="GO" id="GO:0005737">
    <property type="term" value="C:cytoplasm"/>
    <property type="evidence" value="ECO:0007669"/>
    <property type="project" value="TreeGrafter"/>
</dbReference>
<name>A0A6J1IPM5_CUCMA</name>
<dbReference type="PANTHER" id="PTHR11260:SF676">
    <property type="entry name" value="GLUTATHIONE S-TRANSFERASE U8"/>
    <property type="match status" value="1"/>
</dbReference>
<evidence type="ECO:0000259" key="5">
    <source>
        <dbReference type="PROSITE" id="PS50404"/>
    </source>
</evidence>
<dbReference type="InterPro" id="IPR045073">
    <property type="entry name" value="Omega/Tau-like"/>
</dbReference>
<dbReference type="Pfam" id="PF00043">
    <property type="entry name" value="GST_C"/>
    <property type="match status" value="1"/>
</dbReference>
<organism evidence="7 8">
    <name type="scientific">Cucurbita maxima</name>
    <name type="common">Pumpkin</name>
    <name type="synonym">Winter squash</name>
    <dbReference type="NCBI Taxonomy" id="3661"/>
    <lineage>
        <taxon>Eukaryota</taxon>
        <taxon>Viridiplantae</taxon>
        <taxon>Streptophyta</taxon>
        <taxon>Embryophyta</taxon>
        <taxon>Tracheophyta</taxon>
        <taxon>Spermatophyta</taxon>
        <taxon>Magnoliopsida</taxon>
        <taxon>eudicotyledons</taxon>
        <taxon>Gunneridae</taxon>
        <taxon>Pentapetalae</taxon>
        <taxon>rosids</taxon>
        <taxon>fabids</taxon>
        <taxon>Cucurbitales</taxon>
        <taxon>Cucurbitaceae</taxon>
        <taxon>Cucurbiteae</taxon>
        <taxon>Cucurbita</taxon>
    </lineage>
</organism>
<dbReference type="PROSITE" id="PS50405">
    <property type="entry name" value="GST_CTER"/>
    <property type="match status" value="1"/>
</dbReference>
<protein>
    <recommendedName>
        <fullName evidence="1">glutathione transferase</fullName>
        <ecNumber evidence="1">2.5.1.18</ecNumber>
    </recommendedName>
</protein>
<evidence type="ECO:0000256" key="2">
    <source>
        <dbReference type="ARBA" id="ARBA00022679"/>
    </source>
</evidence>
<dbReference type="SFLD" id="SFLDG01152">
    <property type="entry name" value="Main.3:_Omega-_and_Tau-like"/>
    <property type="match status" value="1"/>
</dbReference>
<dbReference type="FunFam" id="1.20.1050.10:FF:000012">
    <property type="entry name" value="Tau class glutathione S-transferase"/>
    <property type="match status" value="1"/>
</dbReference>
<dbReference type="SUPFAM" id="SSF52833">
    <property type="entry name" value="Thioredoxin-like"/>
    <property type="match status" value="1"/>
</dbReference>
<dbReference type="PANTHER" id="PTHR11260">
    <property type="entry name" value="GLUTATHIONE S-TRANSFERASE, GST, SUPERFAMILY, GST DOMAIN CONTAINING"/>
    <property type="match status" value="1"/>
</dbReference>
<reference evidence="8" key="1">
    <citation type="submission" date="2025-08" db="UniProtKB">
        <authorList>
            <consortium name="RefSeq"/>
        </authorList>
    </citation>
    <scope>IDENTIFICATION</scope>
    <source>
        <tissue evidence="8">Young leaves</tissue>
    </source>
</reference>
<dbReference type="Gene3D" id="1.20.1050.10">
    <property type="match status" value="1"/>
</dbReference>
<comment type="similarity">
    <text evidence="4">Belongs to the GST superfamily.</text>
</comment>
<dbReference type="InterPro" id="IPR010987">
    <property type="entry name" value="Glutathione-S-Trfase_C-like"/>
</dbReference>
<dbReference type="Pfam" id="PF02798">
    <property type="entry name" value="GST_N"/>
    <property type="match status" value="1"/>
</dbReference>
<evidence type="ECO:0000256" key="3">
    <source>
        <dbReference type="ARBA" id="ARBA00047960"/>
    </source>
</evidence>
<dbReference type="InterPro" id="IPR036282">
    <property type="entry name" value="Glutathione-S-Trfase_C_sf"/>
</dbReference>
<dbReference type="InterPro" id="IPR004045">
    <property type="entry name" value="Glutathione_S-Trfase_N"/>
</dbReference>
<dbReference type="CDD" id="cd03185">
    <property type="entry name" value="GST_C_Tau"/>
    <property type="match status" value="1"/>
</dbReference>
<dbReference type="SFLD" id="SFLDS00019">
    <property type="entry name" value="Glutathione_Transferase_(cytos"/>
    <property type="match status" value="1"/>
</dbReference>
<dbReference type="AlphaFoldDB" id="A0A6J1IPM5"/>
<keyword evidence="2" id="KW-0808">Transferase</keyword>
<evidence type="ECO:0000256" key="1">
    <source>
        <dbReference type="ARBA" id="ARBA00012452"/>
    </source>
</evidence>
<keyword evidence="7" id="KW-1185">Reference proteome</keyword>
<dbReference type="InterPro" id="IPR045074">
    <property type="entry name" value="GST_C_Tau"/>
</dbReference>
<dbReference type="CDD" id="cd03058">
    <property type="entry name" value="GST_N_Tau"/>
    <property type="match status" value="1"/>
</dbReference>
<dbReference type="InterPro" id="IPR036249">
    <property type="entry name" value="Thioredoxin-like_sf"/>
</dbReference>
<dbReference type="GeneID" id="111478314"/>
<dbReference type="Proteomes" id="UP000504608">
    <property type="component" value="Unplaced"/>
</dbReference>